<reference evidence="1 2" key="1">
    <citation type="submission" date="2024-04" db="EMBL/GenBank/DDBJ databases">
        <title>Genomic Markers of Mycobacteria.</title>
        <authorList>
            <person name="Soliman M.S."/>
            <person name="Elkholy A."/>
            <person name="Soliman N.S."/>
            <person name="Abbas A."/>
            <person name="Khayrat S."/>
            <person name="Shawky S."/>
        </authorList>
    </citation>
    <scope>NUCLEOTIDE SEQUENCE [LARGE SCALE GENOMIC DNA]</scope>
    <source>
        <strain evidence="1 2">Egy-CU-AM5</strain>
    </source>
</reference>
<name>A0ABV3VJL4_9MYCO</name>
<organism evidence="1 2">
    <name type="scientific">Mycolicibacterium porcinum</name>
    <dbReference type="NCBI Taxonomy" id="39693"/>
    <lineage>
        <taxon>Bacteria</taxon>
        <taxon>Bacillati</taxon>
        <taxon>Actinomycetota</taxon>
        <taxon>Actinomycetes</taxon>
        <taxon>Mycobacteriales</taxon>
        <taxon>Mycobacteriaceae</taxon>
        <taxon>Mycolicibacterium</taxon>
    </lineage>
</organism>
<keyword evidence="2" id="KW-1185">Reference proteome</keyword>
<evidence type="ECO:0000313" key="1">
    <source>
        <dbReference type="EMBL" id="MEX3740261.1"/>
    </source>
</evidence>
<comment type="caution">
    <text evidence="1">The sequence shown here is derived from an EMBL/GenBank/DDBJ whole genome shotgun (WGS) entry which is preliminary data.</text>
</comment>
<gene>
    <name evidence="1" type="ORF">ABFW12_18735</name>
</gene>
<sequence length="137" mass="15063">MDDVSPAGLAALAEAIQGRMDVLGLTIQAVGDRGGPKRAAMRELINARRVPRKSTLVEIDRVLGWPAGLSHDVLAEKVPAPAPTEWLELPDQNRIGLVRSHLVTLRKEHSQLTDFHRERVELIDQLLELIDQELGGG</sequence>
<accession>A0ABV3VJL4</accession>
<evidence type="ECO:0008006" key="3">
    <source>
        <dbReference type="Google" id="ProtNLM"/>
    </source>
</evidence>
<dbReference type="EMBL" id="JBDLOU010000040">
    <property type="protein sequence ID" value="MEX3740261.1"/>
    <property type="molecule type" value="Genomic_DNA"/>
</dbReference>
<protein>
    <recommendedName>
        <fullName evidence="3">Transcriptional regulator</fullName>
    </recommendedName>
</protein>
<dbReference type="RefSeq" id="WP_368573485.1">
    <property type="nucleotide sequence ID" value="NZ_JBDLOU010000040.1"/>
</dbReference>
<proteinExistence type="predicted"/>
<evidence type="ECO:0000313" key="2">
    <source>
        <dbReference type="Proteomes" id="UP001558474"/>
    </source>
</evidence>
<dbReference type="Proteomes" id="UP001558474">
    <property type="component" value="Unassembled WGS sequence"/>
</dbReference>